<dbReference type="CDD" id="cd00082">
    <property type="entry name" value="HisKA"/>
    <property type="match status" value="1"/>
</dbReference>
<dbReference type="Pfam" id="PF02518">
    <property type="entry name" value="HATPase_c"/>
    <property type="match status" value="1"/>
</dbReference>
<evidence type="ECO:0000256" key="1">
    <source>
        <dbReference type="ARBA" id="ARBA00000085"/>
    </source>
</evidence>
<sequence length="431" mass="47741">MAKSLFAFAYATSQQVKVRWQVLTGSPSEFSLQARFFHSTSLCIILLATCYVPYDLFAGLFVAALSSFLMAVFFFYGFFRSRFHHRPHSNLLFGIVGLLVFSVNFFSNAGIEGSTDLIWPVYLLLLLTICPYRQYLAWIVVYLVVFAFIHLVAYLYPGLVSYPFRTGKNQLIDRITAFPIPVITISIIIGLFRKSYDREREAVRQRDVEKSRLLSILSHDLRAPFIQIQQYLEIIGDTELSATDRAAMEKILRRTNDQTLEMLTGLLYWSRSQLEGGAVHLAQLPLSETLANTMAIAESLTTQKSIVLESCIDPSIRVIGDADMLQLVVRNLLQNAVKFTAAGGSIRVEAAPDGRIVRLSVSDTGIGMSPEKLATLFSGNTASSHGTAGEKGVGLGLLLCREFVALQNGQIIVKSEPGKGSKFTVELPLGS</sequence>
<name>A0A562U9Y6_9SPHI</name>
<feature type="transmembrane region" description="Helical" evidence="4">
    <location>
        <begin position="117"/>
        <end position="132"/>
    </location>
</feature>
<accession>A0A562U9Y6</accession>
<feature type="transmembrane region" description="Helical" evidence="4">
    <location>
        <begin position="60"/>
        <end position="79"/>
    </location>
</feature>
<dbReference type="InterPro" id="IPR003594">
    <property type="entry name" value="HATPase_dom"/>
</dbReference>
<comment type="catalytic activity">
    <reaction evidence="1">
        <text>ATP + protein L-histidine = ADP + protein N-phospho-L-histidine.</text>
        <dbReference type="EC" id="2.7.13.3"/>
    </reaction>
</comment>
<keyword evidence="4" id="KW-1133">Transmembrane helix</keyword>
<dbReference type="PANTHER" id="PTHR43547:SF2">
    <property type="entry name" value="HYBRID SIGNAL TRANSDUCTION HISTIDINE KINASE C"/>
    <property type="match status" value="1"/>
</dbReference>
<dbReference type="PROSITE" id="PS50109">
    <property type="entry name" value="HIS_KIN"/>
    <property type="match status" value="1"/>
</dbReference>
<organism evidence="6 7">
    <name type="scientific">Mucilaginibacter frigoritolerans</name>
    <dbReference type="NCBI Taxonomy" id="652788"/>
    <lineage>
        <taxon>Bacteria</taxon>
        <taxon>Pseudomonadati</taxon>
        <taxon>Bacteroidota</taxon>
        <taxon>Sphingobacteriia</taxon>
        <taxon>Sphingobacteriales</taxon>
        <taxon>Sphingobacteriaceae</taxon>
        <taxon>Mucilaginibacter</taxon>
    </lineage>
</organism>
<keyword evidence="6" id="KW-0808">Transferase</keyword>
<evidence type="ECO:0000313" key="6">
    <source>
        <dbReference type="EMBL" id="TWJ02389.1"/>
    </source>
</evidence>
<evidence type="ECO:0000313" key="7">
    <source>
        <dbReference type="Proteomes" id="UP000317010"/>
    </source>
</evidence>
<dbReference type="SUPFAM" id="SSF55874">
    <property type="entry name" value="ATPase domain of HSP90 chaperone/DNA topoisomerase II/histidine kinase"/>
    <property type="match status" value="1"/>
</dbReference>
<keyword evidence="6" id="KW-0418">Kinase</keyword>
<dbReference type="InterPro" id="IPR036097">
    <property type="entry name" value="HisK_dim/P_sf"/>
</dbReference>
<evidence type="ECO:0000256" key="3">
    <source>
        <dbReference type="ARBA" id="ARBA00022553"/>
    </source>
</evidence>
<gene>
    <name evidence="6" type="ORF">JN11_01361</name>
</gene>
<dbReference type="InterPro" id="IPR004358">
    <property type="entry name" value="Sig_transdc_His_kin-like_C"/>
</dbReference>
<dbReference type="PRINTS" id="PR00344">
    <property type="entry name" value="BCTRLSENSOR"/>
</dbReference>
<keyword evidence="7" id="KW-1185">Reference proteome</keyword>
<dbReference type="InterPro" id="IPR003661">
    <property type="entry name" value="HisK_dim/P_dom"/>
</dbReference>
<feature type="transmembrane region" description="Helical" evidence="4">
    <location>
        <begin position="171"/>
        <end position="192"/>
    </location>
</feature>
<keyword evidence="4" id="KW-0812">Transmembrane</keyword>
<dbReference type="GO" id="GO:0000155">
    <property type="term" value="F:phosphorelay sensor kinase activity"/>
    <property type="evidence" value="ECO:0007669"/>
    <property type="project" value="InterPro"/>
</dbReference>
<protein>
    <recommendedName>
        <fullName evidence="2">histidine kinase</fullName>
        <ecNumber evidence="2">2.7.13.3</ecNumber>
    </recommendedName>
</protein>
<keyword evidence="3" id="KW-0597">Phosphoprotein</keyword>
<feature type="domain" description="Histidine kinase" evidence="5">
    <location>
        <begin position="216"/>
        <end position="431"/>
    </location>
</feature>
<evidence type="ECO:0000256" key="4">
    <source>
        <dbReference type="SAM" id="Phobius"/>
    </source>
</evidence>
<dbReference type="SMART" id="SM00388">
    <property type="entry name" value="HisKA"/>
    <property type="match status" value="1"/>
</dbReference>
<feature type="transmembrane region" description="Helical" evidence="4">
    <location>
        <begin position="91"/>
        <end position="111"/>
    </location>
</feature>
<dbReference type="Proteomes" id="UP000317010">
    <property type="component" value="Unassembled WGS sequence"/>
</dbReference>
<dbReference type="InterPro" id="IPR005467">
    <property type="entry name" value="His_kinase_dom"/>
</dbReference>
<dbReference type="OrthoDB" id="9810447at2"/>
<proteinExistence type="predicted"/>
<dbReference type="Gene3D" id="1.10.287.130">
    <property type="match status" value="1"/>
</dbReference>
<dbReference type="SUPFAM" id="SSF47384">
    <property type="entry name" value="Homodimeric domain of signal transducing histidine kinase"/>
    <property type="match status" value="1"/>
</dbReference>
<keyword evidence="4" id="KW-0472">Membrane</keyword>
<comment type="caution">
    <text evidence="6">The sequence shown here is derived from an EMBL/GenBank/DDBJ whole genome shotgun (WGS) entry which is preliminary data.</text>
</comment>
<dbReference type="EC" id="2.7.13.3" evidence="2"/>
<dbReference type="EMBL" id="VLLI01000003">
    <property type="protein sequence ID" value="TWJ02389.1"/>
    <property type="molecule type" value="Genomic_DNA"/>
</dbReference>
<dbReference type="PANTHER" id="PTHR43547">
    <property type="entry name" value="TWO-COMPONENT HISTIDINE KINASE"/>
    <property type="match status" value="1"/>
</dbReference>
<dbReference type="RefSeq" id="WP_144910947.1">
    <property type="nucleotide sequence ID" value="NZ_VLLI01000003.1"/>
</dbReference>
<evidence type="ECO:0000256" key="2">
    <source>
        <dbReference type="ARBA" id="ARBA00012438"/>
    </source>
</evidence>
<feature type="transmembrane region" description="Helical" evidence="4">
    <location>
        <begin position="139"/>
        <end position="159"/>
    </location>
</feature>
<dbReference type="Gene3D" id="3.30.565.10">
    <property type="entry name" value="Histidine kinase-like ATPase, C-terminal domain"/>
    <property type="match status" value="1"/>
</dbReference>
<reference evidence="6 7" key="1">
    <citation type="submission" date="2019-07" db="EMBL/GenBank/DDBJ databases">
        <title>Genomic Encyclopedia of Archaeal and Bacterial Type Strains, Phase II (KMG-II): from individual species to whole genera.</title>
        <authorList>
            <person name="Goeker M."/>
        </authorList>
    </citation>
    <scope>NUCLEOTIDE SEQUENCE [LARGE SCALE GENOMIC DNA]</scope>
    <source>
        <strain evidence="6 7">ATCC BAA-1854</strain>
    </source>
</reference>
<dbReference type="InterPro" id="IPR036890">
    <property type="entry name" value="HATPase_C_sf"/>
</dbReference>
<dbReference type="SMART" id="SM00387">
    <property type="entry name" value="HATPase_c"/>
    <property type="match status" value="1"/>
</dbReference>
<evidence type="ECO:0000259" key="5">
    <source>
        <dbReference type="PROSITE" id="PS50109"/>
    </source>
</evidence>
<dbReference type="AlphaFoldDB" id="A0A562U9Y6"/>